<organism evidence="4 5">
    <name type="scientific">Enhygromyxa salina</name>
    <dbReference type="NCBI Taxonomy" id="215803"/>
    <lineage>
        <taxon>Bacteria</taxon>
        <taxon>Pseudomonadati</taxon>
        <taxon>Myxococcota</taxon>
        <taxon>Polyangia</taxon>
        <taxon>Nannocystales</taxon>
        <taxon>Nannocystaceae</taxon>
        <taxon>Enhygromyxa</taxon>
    </lineage>
</organism>
<dbReference type="AlphaFoldDB" id="A0A0C2CSY8"/>
<feature type="domain" description="HTH tetR-type" evidence="3">
    <location>
        <begin position="9"/>
        <end position="69"/>
    </location>
</feature>
<reference evidence="4 5" key="1">
    <citation type="submission" date="2014-12" db="EMBL/GenBank/DDBJ databases">
        <title>Genome assembly of Enhygromyxa salina DSM 15201.</title>
        <authorList>
            <person name="Sharma G."/>
            <person name="Subramanian S."/>
        </authorList>
    </citation>
    <scope>NUCLEOTIDE SEQUENCE [LARGE SCALE GENOMIC DNA]</scope>
    <source>
        <strain evidence="4 5">DSM 15201</strain>
    </source>
</reference>
<keyword evidence="1 2" id="KW-0238">DNA-binding</keyword>
<protein>
    <submittedName>
        <fullName evidence="4">Transcriptional regulator, TetR family protein</fullName>
    </submittedName>
</protein>
<dbReference type="InterPro" id="IPR050109">
    <property type="entry name" value="HTH-type_TetR-like_transc_reg"/>
</dbReference>
<dbReference type="PROSITE" id="PS50977">
    <property type="entry name" value="HTH_TETR_2"/>
    <property type="match status" value="1"/>
</dbReference>
<sequence>MTELSPIADDTRARIIVAAAGLIASGGRDAATTRAVAAAAAVQAPTIYRLFGDKRGLLDAVAEYEMAAYMTQKAARRPHPDPVQDLRDGWDMHVAFGLGHPGLFAIMSGGPDQRPASAAVAAGLELLRGRVRRIALAGRLRVSEQRAVALLHAVGTGTVLALLGQPDEQRDCGLSEVAREAVVAAITTEAVAPAQPGPSGAATALRASLDQSTVLTSGERHLLEELLERIANA</sequence>
<dbReference type="PANTHER" id="PTHR30055:SF209">
    <property type="entry name" value="POSSIBLE TRANSCRIPTIONAL REGULATORY PROTEIN (PROBABLY TETR-FAMILY)"/>
    <property type="match status" value="1"/>
</dbReference>
<proteinExistence type="predicted"/>
<dbReference type="InterPro" id="IPR009057">
    <property type="entry name" value="Homeodomain-like_sf"/>
</dbReference>
<dbReference type="SUPFAM" id="SSF46689">
    <property type="entry name" value="Homeodomain-like"/>
    <property type="match status" value="1"/>
</dbReference>
<dbReference type="GO" id="GO:0003700">
    <property type="term" value="F:DNA-binding transcription factor activity"/>
    <property type="evidence" value="ECO:0007669"/>
    <property type="project" value="TreeGrafter"/>
</dbReference>
<dbReference type="Proteomes" id="UP000031599">
    <property type="component" value="Unassembled WGS sequence"/>
</dbReference>
<dbReference type="Gene3D" id="1.10.357.10">
    <property type="entry name" value="Tetracycline Repressor, domain 2"/>
    <property type="match status" value="1"/>
</dbReference>
<dbReference type="InterPro" id="IPR001647">
    <property type="entry name" value="HTH_TetR"/>
</dbReference>
<evidence type="ECO:0000313" key="5">
    <source>
        <dbReference type="Proteomes" id="UP000031599"/>
    </source>
</evidence>
<name>A0A0C2CSY8_9BACT</name>
<evidence type="ECO:0000259" key="3">
    <source>
        <dbReference type="PROSITE" id="PS50977"/>
    </source>
</evidence>
<evidence type="ECO:0000256" key="2">
    <source>
        <dbReference type="PROSITE-ProRule" id="PRU00335"/>
    </source>
</evidence>
<comment type="caution">
    <text evidence="4">The sequence shown here is derived from an EMBL/GenBank/DDBJ whole genome shotgun (WGS) entry which is preliminary data.</text>
</comment>
<dbReference type="Pfam" id="PF00440">
    <property type="entry name" value="TetR_N"/>
    <property type="match status" value="1"/>
</dbReference>
<dbReference type="PANTHER" id="PTHR30055">
    <property type="entry name" value="HTH-TYPE TRANSCRIPTIONAL REGULATOR RUTR"/>
    <property type="match status" value="1"/>
</dbReference>
<feature type="DNA-binding region" description="H-T-H motif" evidence="2">
    <location>
        <begin position="32"/>
        <end position="51"/>
    </location>
</feature>
<dbReference type="EMBL" id="JMCC02000076">
    <property type="protein sequence ID" value="KIG14276.1"/>
    <property type="molecule type" value="Genomic_DNA"/>
</dbReference>
<dbReference type="GO" id="GO:0000976">
    <property type="term" value="F:transcription cis-regulatory region binding"/>
    <property type="evidence" value="ECO:0007669"/>
    <property type="project" value="TreeGrafter"/>
</dbReference>
<evidence type="ECO:0000256" key="1">
    <source>
        <dbReference type="ARBA" id="ARBA00023125"/>
    </source>
</evidence>
<accession>A0A0C2CSY8</accession>
<dbReference type="RefSeq" id="WP_052554125.1">
    <property type="nucleotide sequence ID" value="NZ_JMCC02000076.1"/>
</dbReference>
<gene>
    <name evidence="4" type="ORF">DB30_07025</name>
</gene>
<evidence type="ECO:0000313" key="4">
    <source>
        <dbReference type="EMBL" id="KIG14276.1"/>
    </source>
</evidence>